<organism evidence="3 4">
    <name type="scientific">Streblomastix strix</name>
    <dbReference type="NCBI Taxonomy" id="222440"/>
    <lineage>
        <taxon>Eukaryota</taxon>
        <taxon>Metamonada</taxon>
        <taxon>Preaxostyla</taxon>
        <taxon>Oxymonadida</taxon>
        <taxon>Streblomastigidae</taxon>
        <taxon>Streblomastix</taxon>
    </lineage>
</organism>
<dbReference type="Gene3D" id="1.10.443.10">
    <property type="entry name" value="Intergrase catalytic core"/>
    <property type="match status" value="1"/>
</dbReference>
<evidence type="ECO:0008006" key="5">
    <source>
        <dbReference type="Google" id="ProtNLM"/>
    </source>
</evidence>
<dbReference type="Proteomes" id="UP000324800">
    <property type="component" value="Unassembled WGS sequence"/>
</dbReference>
<dbReference type="GO" id="GO:0015074">
    <property type="term" value="P:DNA integration"/>
    <property type="evidence" value="ECO:0007669"/>
    <property type="project" value="InterPro"/>
</dbReference>
<dbReference type="AlphaFoldDB" id="A0A5J4W055"/>
<dbReference type="GO" id="GO:0006310">
    <property type="term" value="P:DNA recombination"/>
    <property type="evidence" value="ECO:0007669"/>
    <property type="project" value="UniProtKB-KW"/>
</dbReference>
<evidence type="ECO:0000256" key="2">
    <source>
        <dbReference type="SAM" id="Coils"/>
    </source>
</evidence>
<dbReference type="SUPFAM" id="SSF56349">
    <property type="entry name" value="DNA breaking-rejoining enzymes"/>
    <property type="match status" value="1"/>
</dbReference>
<evidence type="ECO:0000313" key="4">
    <source>
        <dbReference type="Proteomes" id="UP000324800"/>
    </source>
</evidence>
<reference evidence="3 4" key="1">
    <citation type="submission" date="2019-03" db="EMBL/GenBank/DDBJ databases">
        <title>Single cell metagenomics reveals metabolic interactions within the superorganism composed of flagellate Streblomastix strix and complex community of Bacteroidetes bacteria on its surface.</title>
        <authorList>
            <person name="Treitli S.C."/>
            <person name="Kolisko M."/>
            <person name="Husnik F."/>
            <person name="Keeling P."/>
            <person name="Hampl V."/>
        </authorList>
    </citation>
    <scope>NUCLEOTIDE SEQUENCE [LARGE SCALE GENOMIC DNA]</scope>
    <source>
        <strain evidence="3">ST1C</strain>
    </source>
</reference>
<keyword evidence="1" id="KW-0233">DNA recombination</keyword>
<evidence type="ECO:0000256" key="1">
    <source>
        <dbReference type="ARBA" id="ARBA00023172"/>
    </source>
</evidence>
<dbReference type="OrthoDB" id="2220692at2759"/>
<gene>
    <name evidence="3" type="ORF">EZS28_016247</name>
</gene>
<feature type="coiled-coil region" evidence="2">
    <location>
        <begin position="72"/>
        <end position="115"/>
    </location>
</feature>
<keyword evidence="2" id="KW-0175">Coiled coil</keyword>
<protein>
    <recommendedName>
        <fullName evidence="5">Tyr recombinase domain-containing protein</fullName>
    </recommendedName>
</protein>
<proteinExistence type="predicted"/>
<name>A0A5J4W055_9EUKA</name>
<evidence type="ECO:0000313" key="3">
    <source>
        <dbReference type="EMBL" id="KAA6388225.1"/>
    </source>
</evidence>
<dbReference type="InterPro" id="IPR013762">
    <property type="entry name" value="Integrase-like_cat_sf"/>
</dbReference>
<dbReference type="GO" id="GO:0003677">
    <property type="term" value="F:DNA binding"/>
    <property type="evidence" value="ECO:0007669"/>
    <property type="project" value="InterPro"/>
</dbReference>
<dbReference type="EMBL" id="SNRW01004067">
    <property type="protein sequence ID" value="KAA6388225.1"/>
    <property type="molecule type" value="Genomic_DNA"/>
</dbReference>
<dbReference type="InterPro" id="IPR011010">
    <property type="entry name" value="DNA_brk_join_enz"/>
</dbReference>
<accession>A0A5J4W055</accession>
<sequence length="289" mass="32828">MHQSPSKEGLMNKQSKVQLKDGIQYGADIADDQDSFGNLQQKKATAKNIVESVAALSLLFKVAHQPLIKIQRKMLQQIMKKHRFELKKIQKEESIYSLNDLLEVLEDQAQRIKELPENMIKGCTIVQIMIFSVLRMPEVIRSSAIEGPDGSWQIQTEIQKGGDEGVIIAFKRSQSKFTSPVFWLSQWISTDRKRMEPGCLWHLIKTGKVATESQISKSVHEVMKLAGIEVSYTVTSIRSSSITKQISTGAIKQQVNRFSRHKKGPATVSKFYAKNLNDNLRERLAVFKR</sequence>
<comment type="caution">
    <text evidence="3">The sequence shown here is derived from an EMBL/GenBank/DDBJ whole genome shotgun (WGS) entry which is preliminary data.</text>
</comment>